<name>A0A4R2T5H8_9FIRM</name>
<dbReference type="Pfam" id="PF01975">
    <property type="entry name" value="SurE"/>
    <property type="match status" value="1"/>
</dbReference>
<evidence type="ECO:0000313" key="12">
    <source>
        <dbReference type="Proteomes" id="UP000295504"/>
    </source>
</evidence>
<comment type="caution">
    <text evidence="11">The sequence shown here is derived from an EMBL/GenBank/DDBJ whole genome shotgun (WGS) entry which is preliminary data.</text>
</comment>
<reference evidence="11 12" key="1">
    <citation type="submission" date="2019-03" db="EMBL/GenBank/DDBJ databases">
        <title>Genomic Encyclopedia of Type Strains, Phase IV (KMG-IV): sequencing the most valuable type-strain genomes for metagenomic binning, comparative biology and taxonomic classification.</title>
        <authorList>
            <person name="Goeker M."/>
        </authorList>
    </citation>
    <scope>NUCLEOTIDE SEQUENCE [LARGE SCALE GENOMIC DNA]</scope>
    <source>
        <strain evidence="11 12">DSM 100013</strain>
    </source>
</reference>
<comment type="similarity">
    <text evidence="4 9">Belongs to the SurE nucleotidase family.</text>
</comment>
<dbReference type="FunFam" id="3.40.1210.10:FF:000001">
    <property type="entry name" value="5'/3'-nucleotidase SurE"/>
    <property type="match status" value="1"/>
</dbReference>
<dbReference type="InterPro" id="IPR030048">
    <property type="entry name" value="SurE"/>
</dbReference>
<keyword evidence="12" id="KW-1185">Reference proteome</keyword>
<dbReference type="GO" id="GO:0000166">
    <property type="term" value="F:nucleotide binding"/>
    <property type="evidence" value="ECO:0007669"/>
    <property type="project" value="UniProtKB-KW"/>
</dbReference>
<dbReference type="InterPro" id="IPR002828">
    <property type="entry name" value="SurE-like_Pase/nucleotidase"/>
</dbReference>
<comment type="cofactor">
    <cofactor evidence="9">
        <name>a divalent metal cation</name>
        <dbReference type="ChEBI" id="CHEBI:60240"/>
    </cofactor>
    <text evidence="9">Binds 1 divalent metal cation per subunit.</text>
</comment>
<feature type="domain" description="Survival protein SurE-like phosphatase/nucleotidase" evidence="10">
    <location>
        <begin position="3"/>
        <end position="194"/>
    </location>
</feature>
<evidence type="ECO:0000256" key="9">
    <source>
        <dbReference type="HAMAP-Rule" id="MF_00060"/>
    </source>
</evidence>
<organism evidence="11 12">
    <name type="scientific">Serpentinicella alkaliphila</name>
    <dbReference type="NCBI Taxonomy" id="1734049"/>
    <lineage>
        <taxon>Bacteria</taxon>
        <taxon>Bacillati</taxon>
        <taxon>Bacillota</taxon>
        <taxon>Clostridia</taxon>
        <taxon>Peptostreptococcales</taxon>
        <taxon>Natronincolaceae</taxon>
        <taxon>Serpentinicella</taxon>
    </lineage>
</organism>
<dbReference type="Gene3D" id="3.40.1210.10">
    <property type="entry name" value="Survival protein SurE-like phosphatase/nucleotidase"/>
    <property type="match status" value="1"/>
</dbReference>
<gene>
    <name evidence="9" type="primary">surE</name>
    <name evidence="11" type="ORF">EDD79_10498</name>
</gene>
<evidence type="ECO:0000256" key="6">
    <source>
        <dbReference type="ARBA" id="ARBA00022723"/>
    </source>
</evidence>
<keyword evidence="6 9" id="KW-0479">Metal-binding</keyword>
<feature type="binding site" evidence="9">
    <location>
        <position position="97"/>
    </location>
    <ligand>
        <name>a divalent metal cation</name>
        <dbReference type="ChEBI" id="CHEBI:60240"/>
    </ligand>
</feature>
<protein>
    <recommendedName>
        <fullName evidence="9">5'-nucleotidase SurE</fullName>
        <ecNumber evidence="9">3.1.3.5</ecNumber>
    </recommendedName>
    <alternativeName>
        <fullName evidence="9">Nucleoside 5'-monophosphate phosphohydrolase</fullName>
    </alternativeName>
</protein>
<feature type="binding site" evidence="9">
    <location>
        <position position="9"/>
    </location>
    <ligand>
        <name>a divalent metal cation</name>
        <dbReference type="ChEBI" id="CHEBI:60240"/>
    </ligand>
</feature>
<evidence type="ECO:0000256" key="1">
    <source>
        <dbReference type="ARBA" id="ARBA00000815"/>
    </source>
</evidence>
<dbReference type="NCBIfam" id="NF001490">
    <property type="entry name" value="PRK00346.1-4"/>
    <property type="match status" value="1"/>
</dbReference>
<keyword evidence="8 9" id="KW-0378">Hydrolase</keyword>
<feature type="binding site" evidence="9">
    <location>
        <position position="39"/>
    </location>
    <ligand>
        <name>a divalent metal cation</name>
        <dbReference type="ChEBI" id="CHEBI:60240"/>
    </ligand>
</feature>
<dbReference type="NCBIfam" id="NF001492">
    <property type="entry name" value="PRK00346.2-2"/>
    <property type="match status" value="1"/>
</dbReference>
<evidence type="ECO:0000259" key="10">
    <source>
        <dbReference type="Pfam" id="PF01975"/>
    </source>
</evidence>
<evidence type="ECO:0000256" key="3">
    <source>
        <dbReference type="ARBA" id="ARBA00004496"/>
    </source>
</evidence>
<dbReference type="HAMAP" id="MF_00060">
    <property type="entry name" value="SurE"/>
    <property type="match status" value="1"/>
</dbReference>
<dbReference type="AlphaFoldDB" id="A0A4R2T5H8"/>
<dbReference type="PANTHER" id="PTHR30457">
    <property type="entry name" value="5'-NUCLEOTIDASE SURE"/>
    <property type="match status" value="1"/>
</dbReference>
<dbReference type="GO" id="GO:0008253">
    <property type="term" value="F:5'-nucleotidase activity"/>
    <property type="evidence" value="ECO:0007669"/>
    <property type="project" value="UniProtKB-UniRule"/>
</dbReference>
<dbReference type="SUPFAM" id="SSF64167">
    <property type="entry name" value="SurE-like"/>
    <property type="match status" value="1"/>
</dbReference>
<dbReference type="Proteomes" id="UP000295504">
    <property type="component" value="Unassembled WGS sequence"/>
</dbReference>
<comment type="function">
    <text evidence="9">Nucleotidase that shows phosphatase activity on nucleoside 5'-monophosphates.</text>
</comment>
<dbReference type="GO" id="GO:0005737">
    <property type="term" value="C:cytoplasm"/>
    <property type="evidence" value="ECO:0007669"/>
    <property type="project" value="UniProtKB-SubCell"/>
</dbReference>
<accession>A0A4R2T5H8</accession>
<dbReference type="RefSeq" id="WP_132849531.1">
    <property type="nucleotide sequence ID" value="NZ_CP058648.1"/>
</dbReference>
<comment type="cofactor">
    <cofactor evidence="2">
        <name>Mg(2+)</name>
        <dbReference type="ChEBI" id="CHEBI:18420"/>
    </cofactor>
</comment>
<evidence type="ECO:0000256" key="5">
    <source>
        <dbReference type="ARBA" id="ARBA00022490"/>
    </source>
</evidence>
<evidence type="ECO:0000313" key="11">
    <source>
        <dbReference type="EMBL" id="TCP96791.1"/>
    </source>
</evidence>
<comment type="subcellular location">
    <subcellularLocation>
        <location evidence="3 9">Cytoplasm</location>
    </subcellularLocation>
</comment>
<keyword evidence="7 9" id="KW-0547">Nucleotide-binding</keyword>
<dbReference type="GO" id="GO:0004309">
    <property type="term" value="F:exopolyphosphatase activity"/>
    <property type="evidence" value="ECO:0007669"/>
    <property type="project" value="TreeGrafter"/>
</dbReference>
<dbReference type="GO" id="GO:0008254">
    <property type="term" value="F:3'-nucleotidase activity"/>
    <property type="evidence" value="ECO:0007669"/>
    <property type="project" value="TreeGrafter"/>
</dbReference>
<proteinExistence type="inferred from homology"/>
<sequence length="261" mass="29160">MRILISNDDGIFSEGIYVLAKSLINLGEVIVIAPDSEKSATGHAITMHHPLRVSRTKFFDLDIEAYSVSGTPADCVKLAVEAILKDRRPDIVVSGINNGPNLGTDVIYSGTVSAAVEAAILEIPSIAISMARSKFETFEHAGNFVTKLVEDIFEKGLYNNKELNETIINVNYPTVSEEEIRGVKVTTLGIRKYQNAFVERKDPRGNSYYWMSGEVMDLEQNESSDVVALRNNYISVTPIHFDLTNFKTYEYLKKLDLEKTR</sequence>
<evidence type="ECO:0000256" key="8">
    <source>
        <dbReference type="ARBA" id="ARBA00022801"/>
    </source>
</evidence>
<evidence type="ECO:0000256" key="2">
    <source>
        <dbReference type="ARBA" id="ARBA00001946"/>
    </source>
</evidence>
<dbReference type="InterPro" id="IPR036523">
    <property type="entry name" value="SurE-like_sf"/>
</dbReference>
<keyword evidence="5 9" id="KW-0963">Cytoplasm</keyword>
<evidence type="ECO:0000256" key="4">
    <source>
        <dbReference type="ARBA" id="ARBA00011062"/>
    </source>
</evidence>
<dbReference type="NCBIfam" id="TIGR00087">
    <property type="entry name" value="surE"/>
    <property type="match status" value="1"/>
</dbReference>
<dbReference type="GO" id="GO:0046872">
    <property type="term" value="F:metal ion binding"/>
    <property type="evidence" value="ECO:0007669"/>
    <property type="project" value="UniProtKB-UniRule"/>
</dbReference>
<feature type="binding site" evidence="9">
    <location>
        <position position="8"/>
    </location>
    <ligand>
        <name>a divalent metal cation</name>
        <dbReference type="ChEBI" id="CHEBI:60240"/>
    </ligand>
</feature>
<dbReference type="PANTHER" id="PTHR30457:SF12">
    <property type="entry name" value="5'_3'-NUCLEOTIDASE SURE"/>
    <property type="match status" value="1"/>
</dbReference>
<dbReference type="EC" id="3.1.3.5" evidence="9"/>
<comment type="catalytic activity">
    <reaction evidence="1 9">
        <text>a ribonucleoside 5'-phosphate + H2O = a ribonucleoside + phosphate</text>
        <dbReference type="Rhea" id="RHEA:12484"/>
        <dbReference type="ChEBI" id="CHEBI:15377"/>
        <dbReference type="ChEBI" id="CHEBI:18254"/>
        <dbReference type="ChEBI" id="CHEBI:43474"/>
        <dbReference type="ChEBI" id="CHEBI:58043"/>
        <dbReference type="EC" id="3.1.3.5"/>
    </reaction>
</comment>
<dbReference type="OrthoDB" id="9780815at2"/>
<dbReference type="EMBL" id="SLYC01000049">
    <property type="protein sequence ID" value="TCP96791.1"/>
    <property type="molecule type" value="Genomic_DNA"/>
</dbReference>
<evidence type="ECO:0000256" key="7">
    <source>
        <dbReference type="ARBA" id="ARBA00022741"/>
    </source>
</evidence>